<dbReference type="CDD" id="cd18791">
    <property type="entry name" value="SF2_C_RHA"/>
    <property type="match status" value="1"/>
</dbReference>
<dbReference type="Proteomes" id="UP001316803">
    <property type="component" value="Unassembled WGS sequence"/>
</dbReference>
<reference evidence="9 10" key="1">
    <citation type="submission" date="2022-12" db="EMBL/GenBank/DDBJ databases">
        <title>Genomic features and morphological characterization of a novel Knufia sp. strain isolated from spacecraft assembly facility.</title>
        <authorList>
            <person name="Teixeira M."/>
            <person name="Chander A.M."/>
            <person name="Stajich J.E."/>
            <person name="Venkateswaran K."/>
        </authorList>
    </citation>
    <scope>NUCLEOTIDE SEQUENCE [LARGE SCALE GENOMIC DNA]</scope>
    <source>
        <strain evidence="9 10">FJI-L2-BK-P2</strain>
    </source>
</reference>
<feature type="domain" description="Helicase C-terminal" evidence="8">
    <location>
        <begin position="848"/>
        <end position="1021"/>
    </location>
</feature>
<dbReference type="Gene3D" id="1.20.120.1080">
    <property type="match status" value="1"/>
</dbReference>
<dbReference type="GO" id="GO:0004386">
    <property type="term" value="F:helicase activity"/>
    <property type="evidence" value="ECO:0007669"/>
    <property type="project" value="UniProtKB-KW"/>
</dbReference>
<evidence type="ECO:0000256" key="6">
    <source>
        <dbReference type="SAM" id="MobiDB-lite"/>
    </source>
</evidence>
<evidence type="ECO:0000259" key="8">
    <source>
        <dbReference type="PROSITE" id="PS51194"/>
    </source>
</evidence>
<proteinExistence type="inferred from homology"/>
<comment type="similarity">
    <text evidence="1">Belongs to the DEAD box helicase family. DEAH subfamily.</text>
</comment>
<dbReference type="InterPro" id="IPR011545">
    <property type="entry name" value="DEAD/DEAH_box_helicase_dom"/>
</dbReference>
<dbReference type="GO" id="GO:0005524">
    <property type="term" value="F:ATP binding"/>
    <property type="evidence" value="ECO:0007669"/>
    <property type="project" value="UniProtKB-KW"/>
</dbReference>
<evidence type="ECO:0000256" key="2">
    <source>
        <dbReference type="ARBA" id="ARBA00022741"/>
    </source>
</evidence>
<keyword evidence="4" id="KW-0347">Helicase</keyword>
<feature type="compositionally biased region" description="Basic and acidic residues" evidence="6">
    <location>
        <begin position="114"/>
        <end position="126"/>
    </location>
</feature>
<feature type="compositionally biased region" description="Acidic residues" evidence="6">
    <location>
        <begin position="819"/>
        <end position="831"/>
    </location>
</feature>
<evidence type="ECO:0000256" key="1">
    <source>
        <dbReference type="ARBA" id="ARBA00008792"/>
    </source>
</evidence>
<evidence type="ECO:0000313" key="9">
    <source>
        <dbReference type="EMBL" id="KAK5954887.1"/>
    </source>
</evidence>
<evidence type="ECO:0000256" key="5">
    <source>
        <dbReference type="ARBA" id="ARBA00022840"/>
    </source>
</evidence>
<keyword evidence="10" id="KW-1185">Reference proteome</keyword>
<feature type="compositionally biased region" description="Polar residues" evidence="6">
    <location>
        <begin position="127"/>
        <end position="139"/>
    </location>
</feature>
<comment type="caution">
    <text evidence="9">The sequence shown here is derived from an EMBL/GenBank/DDBJ whole genome shotgun (WGS) entry which is preliminary data.</text>
</comment>
<dbReference type="PROSITE" id="PS51192">
    <property type="entry name" value="HELICASE_ATP_BIND_1"/>
    <property type="match status" value="1"/>
</dbReference>
<gene>
    <name evidence="9" type="ORF">OHC33_003565</name>
</gene>
<feature type="compositionally biased region" description="Polar residues" evidence="6">
    <location>
        <begin position="1451"/>
        <end position="1461"/>
    </location>
</feature>
<dbReference type="Pfam" id="PF00270">
    <property type="entry name" value="DEAD"/>
    <property type="match status" value="1"/>
</dbReference>
<evidence type="ECO:0000256" key="4">
    <source>
        <dbReference type="ARBA" id="ARBA00022806"/>
    </source>
</evidence>
<dbReference type="PANTHER" id="PTHR18934">
    <property type="entry name" value="ATP-DEPENDENT RNA HELICASE"/>
    <property type="match status" value="1"/>
</dbReference>
<dbReference type="GO" id="GO:0003723">
    <property type="term" value="F:RNA binding"/>
    <property type="evidence" value="ECO:0007669"/>
    <property type="project" value="TreeGrafter"/>
</dbReference>
<dbReference type="GO" id="GO:0016787">
    <property type="term" value="F:hydrolase activity"/>
    <property type="evidence" value="ECO:0007669"/>
    <property type="project" value="UniProtKB-KW"/>
</dbReference>
<dbReference type="InterPro" id="IPR014001">
    <property type="entry name" value="Helicase_ATP-bd"/>
</dbReference>
<dbReference type="Pfam" id="PF00271">
    <property type="entry name" value="Helicase_C"/>
    <property type="match status" value="1"/>
</dbReference>
<feature type="region of interest" description="Disordered" evidence="6">
    <location>
        <begin position="1442"/>
        <end position="1476"/>
    </location>
</feature>
<dbReference type="InterPro" id="IPR027417">
    <property type="entry name" value="P-loop_NTPase"/>
</dbReference>
<protein>
    <recommendedName>
        <fullName evidence="11">P-loop containing nucleoside triphosphate hydrolase protein</fullName>
    </recommendedName>
</protein>
<dbReference type="SUPFAM" id="SSF52540">
    <property type="entry name" value="P-loop containing nucleoside triphosphate hydrolases"/>
    <property type="match status" value="1"/>
</dbReference>
<dbReference type="CDD" id="cd17917">
    <property type="entry name" value="DEXHc_RHA-like"/>
    <property type="match status" value="1"/>
</dbReference>
<keyword evidence="5" id="KW-0067">ATP-binding</keyword>
<dbReference type="PROSITE" id="PS00690">
    <property type="entry name" value="DEAH_ATP_HELICASE"/>
    <property type="match status" value="1"/>
</dbReference>
<dbReference type="SMART" id="SM00487">
    <property type="entry name" value="DEXDc"/>
    <property type="match status" value="1"/>
</dbReference>
<feature type="region of interest" description="Disordered" evidence="6">
    <location>
        <begin position="803"/>
        <end position="835"/>
    </location>
</feature>
<accession>A0AAN8I524</accession>
<sequence>MSQLRTSLSYGYRCRTTTITQRRYDLTSVRSLSSCTLLLRRKVHYGQVPPPCPPQLPARRPGLCVYVKSQTRFESTATAARDVESDLDIPEDSEVHGAPALPEVEDNNSGYGSEVRHQENDLRHDVSASSQGHTSTSLSAGKGPLFDQGCLSSVPYLFEHLKGFLATPDNRARVYTCTTFDRIFPIIAPQLGLQYVTPSNDEDRVGVRSFLLKTEKTIPPQEMPSSLKNVISAHLSGDLFCAYLGDLISANDRKHMLVDPQRLWKILLTACRGYVEALPSLSIQDEEDVNTSRITQSTGQDPKYIVLKNVHYNVSVYRGFGLESTSFDKAMTRGHLDYCQQIYKAVEGDRVGRLCFEGMEWHPAEFMSRAQSALLWGTIQYRDEKTVVPSTEDPPIELWRCEIRMGDRGTIGHQALWFTRKYARLLSTLHACAALKPALQAAYRSGAVLPDDYRTFARYWGEDIRGAEKAAVATEAVAEPALPSPVVHTVTIDRTTVGKMVDTLRRLRDVGFEAVNQWLPANVDFEPSMNSYRKHVDSGKTRYSKSGKSQSSKSVVANETLPILQSPYASEIRQAVSSSQITIIKAATGSGKTTQVPQLVLEQHIATASRPRCNIVCTQPRRVAAISVARRVATERGQVLGEEVGYQVRFDNRAPSASNGINYVTSGYLLRQLEADPLETLSRYSHIMLDEVHERDIDTDLLLTALKNLYMHPISNRHKMPSIVLMSATIDPSFFEEYFRSCPTPLKISSIEVPGRTFPVAVQMLDDILPRLEQRYQSEFKLLWKDEGFTKFIDRQRRAAEQARSLTNQANAPQSNEALELDDDGSDDLPEVDNPGTNHVPVSMLTFMVGDVLSTSKTGDILVFLPGLSEIETMERLLLEDNVLNTDLTNDRKYRVFKLHSTLYETNYDVFKPLPATCRRIVLATNIAETSITLPQVRYVLDAGLSRQSSYDQATQAGSFGTRWISKAEVAQRRGRAGRTQPGTYMAAFSQGQHDLMAEEITPELLRSSLDQIVLRTQVSKAFGMPGTAEEESGISPGQVLALAPAPPEINNITAAADQLSKLHALAADGRPTAMGRMLSIFPTSPAAAKDILIGAIFRCLDPMIFFGAARDDLPMMSHPEKSGLVYKARNALAETSDDDKHADWRGFTLYDQALRSGNPDEARMIKEGYFIRHDTYCDIAQISRQVFEHLQPVVGQSLPDKDAQKQRKLPQPLFATTSDQLNINSKNEHLIKALVLSIAGTRLALWSGKNWRTALHRRVLPAPRSVNHLPSRNKDVAKRLRREPGDVLAYGSLRITPVDRFPWAVDSSVVSPLAAILFAESLYLAGTDTLMVNGWMGYKIRFEGDHPVTAIMNAANTAKVVLEYRKALDRFVAHAMSKVALKPHKLKGVRNGKMKAEEFNVSFKEVDHPVRKIIVDSVVDILNIDARARAKRAAQRLEEHRLQEEVARAENSSQVSDTGSGQDEQEGDVEQQAAS</sequence>
<feature type="region of interest" description="Disordered" evidence="6">
    <location>
        <begin position="77"/>
        <end position="140"/>
    </location>
</feature>
<evidence type="ECO:0000256" key="3">
    <source>
        <dbReference type="ARBA" id="ARBA00022801"/>
    </source>
</evidence>
<dbReference type="Gene3D" id="3.40.50.300">
    <property type="entry name" value="P-loop containing nucleotide triphosphate hydrolases"/>
    <property type="match status" value="2"/>
</dbReference>
<dbReference type="InterPro" id="IPR001650">
    <property type="entry name" value="Helicase_C-like"/>
</dbReference>
<keyword evidence="3" id="KW-0378">Hydrolase</keyword>
<dbReference type="InterPro" id="IPR002464">
    <property type="entry name" value="DNA/RNA_helicase_DEAH_CS"/>
</dbReference>
<feature type="domain" description="Helicase ATP-binding" evidence="7">
    <location>
        <begin position="573"/>
        <end position="748"/>
    </location>
</feature>
<evidence type="ECO:0008006" key="11">
    <source>
        <dbReference type="Google" id="ProtNLM"/>
    </source>
</evidence>
<dbReference type="SMART" id="SM00490">
    <property type="entry name" value="HELICc"/>
    <property type="match status" value="1"/>
</dbReference>
<keyword evidence="2" id="KW-0547">Nucleotide-binding</keyword>
<evidence type="ECO:0000259" key="7">
    <source>
        <dbReference type="PROSITE" id="PS51192"/>
    </source>
</evidence>
<feature type="compositionally biased region" description="Polar residues" evidence="6">
    <location>
        <begin position="804"/>
        <end position="817"/>
    </location>
</feature>
<name>A0AAN8I524_9EURO</name>
<organism evidence="9 10">
    <name type="scientific">Knufia fluminis</name>
    <dbReference type="NCBI Taxonomy" id="191047"/>
    <lineage>
        <taxon>Eukaryota</taxon>
        <taxon>Fungi</taxon>
        <taxon>Dikarya</taxon>
        <taxon>Ascomycota</taxon>
        <taxon>Pezizomycotina</taxon>
        <taxon>Eurotiomycetes</taxon>
        <taxon>Chaetothyriomycetidae</taxon>
        <taxon>Chaetothyriales</taxon>
        <taxon>Trichomeriaceae</taxon>
        <taxon>Knufia</taxon>
    </lineage>
</organism>
<dbReference type="PANTHER" id="PTHR18934:SF99">
    <property type="entry name" value="ATP-DEPENDENT RNA HELICASE DHX37-RELATED"/>
    <property type="match status" value="1"/>
</dbReference>
<dbReference type="PROSITE" id="PS51194">
    <property type="entry name" value="HELICASE_CTER"/>
    <property type="match status" value="1"/>
</dbReference>
<evidence type="ECO:0000313" key="10">
    <source>
        <dbReference type="Proteomes" id="UP001316803"/>
    </source>
</evidence>
<dbReference type="EMBL" id="JAKLMC020000007">
    <property type="protein sequence ID" value="KAK5954887.1"/>
    <property type="molecule type" value="Genomic_DNA"/>
</dbReference>